<organism evidence="2">
    <name type="scientific">uncultured Thermomicrobiales bacterium</name>
    <dbReference type="NCBI Taxonomy" id="1645740"/>
    <lineage>
        <taxon>Bacteria</taxon>
        <taxon>Pseudomonadati</taxon>
        <taxon>Thermomicrobiota</taxon>
        <taxon>Thermomicrobia</taxon>
        <taxon>Thermomicrobiales</taxon>
        <taxon>environmental samples</taxon>
    </lineage>
</organism>
<evidence type="ECO:0000256" key="1">
    <source>
        <dbReference type="SAM" id="MobiDB-lite"/>
    </source>
</evidence>
<dbReference type="EMBL" id="CADCWE010000258">
    <property type="protein sequence ID" value="CAA9563889.1"/>
    <property type="molecule type" value="Genomic_DNA"/>
</dbReference>
<feature type="region of interest" description="Disordered" evidence="1">
    <location>
        <begin position="16"/>
        <end position="126"/>
    </location>
</feature>
<feature type="non-terminal residue" evidence="2">
    <location>
        <position position="1"/>
    </location>
</feature>
<feature type="compositionally biased region" description="Basic residues" evidence="1">
    <location>
        <begin position="74"/>
        <end position="91"/>
    </location>
</feature>
<dbReference type="AlphaFoldDB" id="A0A6J4V0L9"/>
<gene>
    <name evidence="2" type="ORF">AVDCRST_MAG73-3979</name>
</gene>
<feature type="compositionally biased region" description="Basic and acidic residues" evidence="1">
    <location>
        <begin position="18"/>
        <end position="29"/>
    </location>
</feature>
<reference evidence="2" key="1">
    <citation type="submission" date="2020-02" db="EMBL/GenBank/DDBJ databases">
        <authorList>
            <person name="Meier V. D."/>
        </authorList>
    </citation>
    <scope>NUCLEOTIDE SEQUENCE</scope>
    <source>
        <strain evidence="2">AVDCRST_MAG73</strain>
    </source>
</reference>
<feature type="compositionally biased region" description="Basic residues" evidence="1">
    <location>
        <begin position="100"/>
        <end position="113"/>
    </location>
</feature>
<feature type="non-terminal residue" evidence="2">
    <location>
        <position position="126"/>
    </location>
</feature>
<evidence type="ECO:0000313" key="2">
    <source>
        <dbReference type="EMBL" id="CAA9563889.1"/>
    </source>
</evidence>
<proteinExistence type="predicted"/>
<feature type="compositionally biased region" description="Basic and acidic residues" evidence="1">
    <location>
        <begin position="114"/>
        <end position="126"/>
    </location>
</feature>
<protein>
    <submittedName>
        <fullName evidence="2">Uncharacterized protein</fullName>
    </submittedName>
</protein>
<name>A0A6J4V0L9_9BACT</name>
<sequence>AHLRLPLHGLRTPFRAIPADDRRPTDRLPRVRRRRQARHPSRRRRVQRLRLVHQRQPETHLGRQDGRKAGINSRLRRRPQGLRHRQIRRHGTNGQEERQRRRQERARENRRRQIRDQADGRRRLPL</sequence>
<accession>A0A6J4V0L9</accession>
<feature type="compositionally biased region" description="Basic residues" evidence="1">
    <location>
        <begin position="30"/>
        <end position="53"/>
    </location>
</feature>
<feature type="compositionally biased region" description="Basic and acidic residues" evidence="1">
    <location>
        <begin position="55"/>
        <end position="68"/>
    </location>
</feature>